<sequence length="80" mass="9121">MARSTKRRGTTPSTWVMVDMTPERKALWNETSKDIIELVRKRGLNPLEAHSVLTHTANSIASVYEILETKLLRNATEVKQ</sequence>
<comment type="caution">
    <text evidence="1">The sequence shown here is derived from an EMBL/GenBank/DDBJ whole genome shotgun (WGS) entry which is preliminary data.</text>
</comment>
<evidence type="ECO:0000313" key="1">
    <source>
        <dbReference type="EMBL" id="MBA0089146.1"/>
    </source>
</evidence>
<reference evidence="1" key="1">
    <citation type="submission" date="2020-06" db="EMBL/GenBank/DDBJ databases">
        <title>Legume-microbial interactions unlock mineral nutrients during tropical forest succession.</title>
        <authorList>
            <person name="Epihov D.Z."/>
        </authorList>
    </citation>
    <scope>NUCLEOTIDE SEQUENCE [LARGE SCALE GENOMIC DNA]</scope>
    <source>
        <strain evidence="1">Pan2503</strain>
    </source>
</reference>
<protein>
    <submittedName>
        <fullName evidence="1">Uncharacterized protein</fullName>
    </submittedName>
</protein>
<evidence type="ECO:0000313" key="2">
    <source>
        <dbReference type="Proteomes" id="UP000567293"/>
    </source>
</evidence>
<gene>
    <name evidence="1" type="ORF">HRJ53_29500</name>
</gene>
<dbReference type="AlphaFoldDB" id="A0A7V8T0M5"/>
<dbReference type="Proteomes" id="UP000567293">
    <property type="component" value="Unassembled WGS sequence"/>
</dbReference>
<proteinExistence type="predicted"/>
<name>A0A7V8T0M5_9BACT</name>
<organism evidence="1 2">
    <name type="scientific">Candidatus Acidiferrum panamense</name>
    <dbReference type="NCBI Taxonomy" id="2741543"/>
    <lineage>
        <taxon>Bacteria</taxon>
        <taxon>Pseudomonadati</taxon>
        <taxon>Acidobacteriota</taxon>
        <taxon>Terriglobia</taxon>
        <taxon>Candidatus Acidiferrales</taxon>
        <taxon>Candidatus Acidiferrum</taxon>
    </lineage>
</organism>
<accession>A0A7V8T0M5</accession>
<dbReference type="EMBL" id="JACDQQ010002856">
    <property type="protein sequence ID" value="MBA0089146.1"/>
    <property type="molecule type" value="Genomic_DNA"/>
</dbReference>
<keyword evidence="2" id="KW-1185">Reference proteome</keyword>